<name>A0A0D2YCI3_FUSOF</name>
<sequence length="220" mass="25125">MDLGAATVEAPEPSNRDYLYFLHTGLYRRPLVTLQFILFCLNHAAPDLSKAPPKYIREEPYEIAQWLSNVVCRTLGYSILFEHTNQDSSVLVSVVISAATRTTLNVAASSFTWNYLLRPSFKLQASSIVVSRGYGSGEAVEKDRLYRLTYQGSQRLLVQFETRKRRRCTGCLHGTSMALRRHVSARRLLGDRYPDTARLSRRQIAKGMSAERRQNMESRM</sequence>
<reference evidence="2" key="1">
    <citation type="journal article" date="2012" name="Mol. Plant Microbe Interact.">
        <title>A highly conserved effector in Fusarium oxysporum is required for full virulence on Arabidopsis.</title>
        <authorList>
            <person name="Thatcher L.F."/>
            <person name="Gardiner D.M."/>
            <person name="Kazan K."/>
            <person name="Manners J."/>
        </authorList>
    </citation>
    <scope>NUCLEOTIDE SEQUENCE [LARGE SCALE GENOMIC DNA]</scope>
    <source>
        <strain evidence="2">Fo5176</strain>
    </source>
</reference>
<reference evidence="1" key="2">
    <citation type="submission" date="2025-08" db="UniProtKB">
        <authorList>
            <consortium name="EnsemblFungi"/>
        </authorList>
    </citation>
    <scope>IDENTIFICATION</scope>
    <source>
        <strain evidence="1">4287 / CBS 123668 / FGSC 9935 / NRRL 34936</strain>
    </source>
</reference>
<proteinExistence type="predicted"/>
<accession>A0A0D2YCI3</accession>
<dbReference type="EnsemblFungi" id="FOXG_14015T0">
    <property type="protein sequence ID" value="FOXG_14015P0"/>
    <property type="gene ID" value="FOXG_14015"/>
</dbReference>
<evidence type="ECO:0000313" key="1">
    <source>
        <dbReference type="EnsemblFungi" id="FOXG_14015P0"/>
    </source>
</evidence>
<dbReference type="AlphaFoldDB" id="A0A0D2YCI3"/>
<protein>
    <submittedName>
        <fullName evidence="1">Uncharacterized protein</fullName>
    </submittedName>
</protein>
<organism evidence="1 2">
    <name type="scientific">Fusarium oxysporum (strain Fo5176)</name>
    <name type="common">Fusarium vascular wilt</name>
    <dbReference type="NCBI Taxonomy" id="660025"/>
    <lineage>
        <taxon>Eukaryota</taxon>
        <taxon>Fungi</taxon>
        <taxon>Dikarya</taxon>
        <taxon>Ascomycota</taxon>
        <taxon>Pezizomycotina</taxon>
        <taxon>Sordariomycetes</taxon>
        <taxon>Hypocreomycetidae</taxon>
        <taxon>Hypocreales</taxon>
        <taxon>Nectriaceae</taxon>
        <taxon>Fusarium</taxon>
        <taxon>Fusarium oxysporum species complex</taxon>
    </lineage>
</organism>
<evidence type="ECO:0000313" key="2">
    <source>
        <dbReference type="Proteomes" id="UP000002489"/>
    </source>
</evidence>
<dbReference type="Proteomes" id="UP000002489">
    <property type="component" value="Unassembled WGS sequence"/>
</dbReference>